<organism evidence="2 3">
    <name type="scientific">Albidovulum salinarum</name>
    <dbReference type="NCBI Taxonomy" id="2984153"/>
    <lineage>
        <taxon>Bacteria</taxon>
        <taxon>Pseudomonadati</taxon>
        <taxon>Pseudomonadota</taxon>
        <taxon>Alphaproteobacteria</taxon>
        <taxon>Rhodobacterales</taxon>
        <taxon>Paracoccaceae</taxon>
        <taxon>Albidovulum</taxon>
    </lineage>
</organism>
<feature type="domain" description="N-acetyltransferase" evidence="1">
    <location>
        <begin position="14"/>
        <end position="149"/>
    </location>
</feature>
<sequence length="175" mass="19524">MTVTLTIPELATARLTLRAPRLDDFGHYAEILMSDRAAHMGGPFDRHAAWLDFGAETASWQLRGYGPFAMEDRATGRFVGMSILHYEITDPEPELGWMTTEEAEGQGFAYEAAVATRDYVFDRLGWDSIVSYIAPGNRRSVALAERLGTRLDAEAARPEACPGCLVYRHDREPRA</sequence>
<dbReference type="EMBL" id="JAOVQO010000006">
    <property type="protein sequence ID" value="MCU9847876.1"/>
    <property type="molecule type" value="Genomic_DNA"/>
</dbReference>
<dbReference type="InterPro" id="IPR051531">
    <property type="entry name" value="N-acetyltransferase"/>
</dbReference>
<dbReference type="Gene3D" id="3.40.630.30">
    <property type="match status" value="1"/>
</dbReference>
<dbReference type="RefSeq" id="WP_263334762.1">
    <property type="nucleotide sequence ID" value="NZ_JAOVQO010000006.1"/>
</dbReference>
<dbReference type="InterPro" id="IPR016181">
    <property type="entry name" value="Acyl_CoA_acyltransferase"/>
</dbReference>
<dbReference type="Pfam" id="PF13302">
    <property type="entry name" value="Acetyltransf_3"/>
    <property type="match status" value="1"/>
</dbReference>
<protein>
    <submittedName>
        <fullName evidence="2">GNAT family N-acetyltransferase</fullName>
    </submittedName>
</protein>
<reference evidence="2 3" key="1">
    <citation type="submission" date="2022-10" db="EMBL/GenBank/DDBJ databases">
        <title>Defluviimonas sp. nov., isolated from ocean surface sediments.</title>
        <authorList>
            <person name="He W."/>
            <person name="Wang L."/>
            <person name="Zhang D.-F."/>
        </authorList>
    </citation>
    <scope>NUCLEOTIDE SEQUENCE [LARGE SCALE GENOMIC DNA]</scope>
    <source>
        <strain evidence="2 3">WL0024</strain>
    </source>
</reference>
<keyword evidence="3" id="KW-1185">Reference proteome</keyword>
<evidence type="ECO:0000313" key="2">
    <source>
        <dbReference type="EMBL" id="MCU9847876.1"/>
    </source>
</evidence>
<dbReference type="PANTHER" id="PTHR43792">
    <property type="entry name" value="GNAT FAMILY, PUTATIVE (AFU_ORTHOLOGUE AFUA_3G00765)-RELATED-RELATED"/>
    <property type="match status" value="1"/>
</dbReference>
<accession>A0ABT2X1Q9</accession>
<dbReference type="PANTHER" id="PTHR43792:SF1">
    <property type="entry name" value="N-ACETYLTRANSFERASE DOMAIN-CONTAINING PROTEIN"/>
    <property type="match status" value="1"/>
</dbReference>
<evidence type="ECO:0000313" key="3">
    <source>
        <dbReference type="Proteomes" id="UP001209535"/>
    </source>
</evidence>
<gene>
    <name evidence="2" type="ORF">OEZ60_07635</name>
</gene>
<dbReference type="SUPFAM" id="SSF55729">
    <property type="entry name" value="Acyl-CoA N-acyltransferases (Nat)"/>
    <property type="match status" value="1"/>
</dbReference>
<name>A0ABT2X1Q9_9RHOB</name>
<comment type="caution">
    <text evidence="2">The sequence shown here is derived from an EMBL/GenBank/DDBJ whole genome shotgun (WGS) entry which is preliminary data.</text>
</comment>
<proteinExistence type="predicted"/>
<evidence type="ECO:0000259" key="1">
    <source>
        <dbReference type="Pfam" id="PF13302"/>
    </source>
</evidence>
<dbReference type="Proteomes" id="UP001209535">
    <property type="component" value="Unassembled WGS sequence"/>
</dbReference>
<dbReference type="InterPro" id="IPR000182">
    <property type="entry name" value="GNAT_dom"/>
</dbReference>